<keyword evidence="4" id="KW-0645">Protease</keyword>
<dbReference type="Pfam" id="PF01435">
    <property type="entry name" value="Peptidase_M48"/>
    <property type="match status" value="1"/>
</dbReference>
<evidence type="ECO:0000256" key="1">
    <source>
        <dbReference type="ARBA" id="ARBA00001947"/>
    </source>
</evidence>
<evidence type="ECO:0000256" key="4">
    <source>
        <dbReference type="ARBA" id="ARBA00022670"/>
    </source>
</evidence>
<dbReference type="Proteomes" id="UP001549691">
    <property type="component" value="Unassembled WGS sequence"/>
</dbReference>
<evidence type="ECO:0000256" key="7">
    <source>
        <dbReference type="ARBA" id="ARBA00022801"/>
    </source>
</evidence>
<evidence type="ECO:0000256" key="10">
    <source>
        <dbReference type="ARBA" id="ARBA00023049"/>
    </source>
</evidence>
<reference evidence="14 15" key="1">
    <citation type="submission" date="2024-07" db="EMBL/GenBank/DDBJ databases">
        <title>Uliginosibacterium flavum JJ3220;KACC:17644.</title>
        <authorList>
            <person name="Kim M.K."/>
        </authorList>
    </citation>
    <scope>NUCLEOTIDE SEQUENCE [LARGE SCALE GENOMIC DNA]</scope>
    <source>
        <strain evidence="14 15">KACC:17644</strain>
    </source>
</reference>
<comment type="caution">
    <text evidence="14">The sequence shown here is derived from an EMBL/GenBank/DDBJ whole genome shotgun (WGS) entry which is preliminary data.</text>
</comment>
<evidence type="ECO:0000256" key="8">
    <source>
        <dbReference type="ARBA" id="ARBA00022833"/>
    </source>
</evidence>
<evidence type="ECO:0000313" key="14">
    <source>
        <dbReference type="EMBL" id="MET7014482.1"/>
    </source>
</evidence>
<dbReference type="InterPro" id="IPR001915">
    <property type="entry name" value="Peptidase_M48"/>
</dbReference>
<evidence type="ECO:0000313" key="15">
    <source>
        <dbReference type="Proteomes" id="UP001549691"/>
    </source>
</evidence>
<dbReference type="Gene3D" id="3.30.2010.10">
    <property type="entry name" value="Metalloproteases ('zincins'), catalytic domain"/>
    <property type="match status" value="1"/>
</dbReference>
<keyword evidence="11 12" id="KW-0472">Membrane</keyword>
<dbReference type="PANTHER" id="PTHR43221:SF1">
    <property type="entry name" value="PROTEASE HTPX"/>
    <property type="match status" value="1"/>
</dbReference>
<evidence type="ECO:0000256" key="6">
    <source>
        <dbReference type="ARBA" id="ARBA00022723"/>
    </source>
</evidence>
<keyword evidence="8" id="KW-0862">Zinc</keyword>
<evidence type="ECO:0000256" key="3">
    <source>
        <dbReference type="ARBA" id="ARBA00022475"/>
    </source>
</evidence>
<evidence type="ECO:0000259" key="13">
    <source>
        <dbReference type="Pfam" id="PF01435"/>
    </source>
</evidence>
<dbReference type="RefSeq" id="WP_354600944.1">
    <property type="nucleotide sequence ID" value="NZ_JBEWZI010000009.1"/>
</dbReference>
<name>A0ABV2TKP1_9RHOO</name>
<keyword evidence="7" id="KW-0378">Hydrolase</keyword>
<keyword evidence="9 12" id="KW-1133">Transmembrane helix</keyword>
<keyword evidence="6" id="KW-0479">Metal-binding</keyword>
<accession>A0ABV2TKP1</accession>
<dbReference type="PANTHER" id="PTHR43221">
    <property type="entry name" value="PROTEASE HTPX"/>
    <property type="match status" value="1"/>
</dbReference>
<keyword evidence="3" id="KW-1003">Cell membrane</keyword>
<organism evidence="14 15">
    <name type="scientific">Uliginosibacterium flavum</name>
    <dbReference type="NCBI Taxonomy" id="1396831"/>
    <lineage>
        <taxon>Bacteria</taxon>
        <taxon>Pseudomonadati</taxon>
        <taxon>Pseudomonadota</taxon>
        <taxon>Betaproteobacteria</taxon>
        <taxon>Rhodocyclales</taxon>
        <taxon>Zoogloeaceae</taxon>
        <taxon>Uliginosibacterium</taxon>
    </lineage>
</organism>
<dbReference type="EMBL" id="JBEWZI010000009">
    <property type="protein sequence ID" value="MET7014482.1"/>
    <property type="molecule type" value="Genomic_DNA"/>
</dbReference>
<keyword evidence="10" id="KW-0482">Metalloprotease</keyword>
<comment type="subcellular location">
    <subcellularLocation>
        <location evidence="2">Cell membrane</location>
        <topology evidence="2">Multi-pass membrane protein</topology>
    </subcellularLocation>
</comment>
<sequence>MNKRELQRLVARLERESEAAPEAYRLKVVLLAALGYAYVFLITALALSGLLWALWQLLDGDFFGATKVGLLSGLISLFLVPALWVRIPQPQGRILTAADVPKLFAMIEKIRNKAQGPKIDQVMINDVFNTSILQIPRLGILGWHRNVLVIGLPFLQALSRKEFAAILAHEFGHLSGRHGKLGTWIYRIRTVWMQVHDSFSEGDGFAQLLLTRFLRSYIPYFNAYSFVLARQDEYEADRLAAAIVGPRTLADALIAITVRGRFIEDCFWRDLWSRADRHITPPFLPHSAMRTALNLGLREEQAEQWLSEELKHDTFSDDTHPCLRERILALDTACELPPDATHSAAQALLGDRLPELQHAFDGLWLQHNEVRWRERFQTVATAQDTARRLEKREQQTLSPTELGHYALALETLGRTDEALPLLRQAADHPQGTASAALAAARILHTRDDETTIRYLELAMQRDRSLCEEATTQAGAFYEARGDSDKANPYWKRLNELQSA</sequence>
<gene>
    <name evidence="14" type="ORF">ABXR19_09800</name>
</gene>
<evidence type="ECO:0000256" key="5">
    <source>
        <dbReference type="ARBA" id="ARBA00022692"/>
    </source>
</evidence>
<dbReference type="InterPro" id="IPR011990">
    <property type="entry name" value="TPR-like_helical_dom_sf"/>
</dbReference>
<protein>
    <submittedName>
        <fullName evidence="14">M48 family metallopeptidase</fullName>
    </submittedName>
</protein>
<comment type="cofactor">
    <cofactor evidence="1">
        <name>Zn(2+)</name>
        <dbReference type="ChEBI" id="CHEBI:29105"/>
    </cofactor>
</comment>
<evidence type="ECO:0000256" key="11">
    <source>
        <dbReference type="ARBA" id="ARBA00023136"/>
    </source>
</evidence>
<keyword evidence="5 12" id="KW-0812">Transmembrane</keyword>
<feature type="domain" description="Peptidase M48" evidence="13">
    <location>
        <begin position="154"/>
        <end position="331"/>
    </location>
</feature>
<dbReference type="Gene3D" id="1.25.40.10">
    <property type="entry name" value="Tetratricopeptide repeat domain"/>
    <property type="match status" value="1"/>
</dbReference>
<evidence type="ECO:0000256" key="9">
    <source>
        <dbReference type="ARBA" id="ARBA00022989"/>
    </source>
</evidence>
<proteinExistence type="predicted"/>
<evidence type="ECO:0000256" key="2">
    <source>
        <dbReference type="ARBA" id="ARBA00004651"/>
    </source>
</evidence>
<dbReference type="InterPro" id="IPR050083">
    <property type="entry name" value="HtpX_protease"/>
</dbReference>
<feature type="transmembrane region" description="Helical" evidence="12">
    <location>
        <begin position="67"/>
        <end position="85"/>
    </location>
</feature>
<keyword evidence="15" id="KW-1185">Reference proteome</keyword>
<evidence type="ECO:0000256" key="12">
    <source>
        <dbReference type="SAM" id="Phobius"/>
    </source>
</evidence>
<dbReference type="CDD" id="cd07328">
    <property type="entry name" value="M48_Ste24p_like"/>
    <property type="match status" value="1"/>
</dbReference>
<feature type="transmembrane region" description="Helical" evidence="12">
    <location>
        <begin position="28"/>
        <end position="55"/>
    </location>
</feature>